<keyword evidence="2" id="KW-1133">Transmembrane helix</keyword>
<dbReference type="EMBL" id="JAAAIN010000076">
    <property type="protein sequence ID" value="KAG0321120.1"/>
    <property type="molecule type" value="Genomic_DNA"/>
</dbReference>
<name>A0A9P6RKK5_9FUNG</name>
<feature type="transmembrane region" description="Helical" evidence="2">
    <location>
        <begin position="6"/>
        <end position="26"/>
    </location>
</feature>
<feature type="region of interest" description="Disordered" evidence="1">
    <location>
        <begin position="121"/>
        <end position="194"/>
    </location>
</feature>
<evidence type="ECO:0000256" key="1">
    <source>
        <dbReference type="SAM" id="MobiDB-lite"/>
    </source>
</evidence>
<feature type="compositionally biased region" description="Low complexity" evidence="1">
    <location>
        <begin position="361"/>
        <end position="374"/>
    </location>
</feature>
<gene>
    <name evidence="3" type="ORF">BGZ97_012111</name>
</gene>
<feature type="region of interest" description="Disordered" evidence="1">
    <location>
        <begin position="238"/>
        <end position="257"/>
    </location>
</feature>
<feature type="compositionally biased region" description="Low complexity" evidence="1">
    <location>
        <begin position="167"/>
        <end position="192"/>
    </location>
</feature>
<proteinExistence type="predicted"/>
<organism evidence="3 4">
    <name type="scientific">Linnemannia gamsii</name>
    <dbReference type="NCBI Taxonomy" id="64522"/>
    <lineage>
        <taxon>Eukaryota</taxon>
        <taxon>Fungi</taxon>
        <taxon>Fungi incertae sedis</taxon>
        <taxon>Mucoromycota</taxon>
        <taxon>Mortierellomycotina</taxon>
        <taxon>Mortierellomycetes</taxon>
        <taxon>Mortierellales</taxon>
        <taxon>Mortierellaceae</taxon>
        <taxon>Linnemannia</taxon>
    </lineage>
</organism>
<evidence type="ECO:0000313" key="4">
    <source>
        <dbReference type="Proteomes" id="UP000823405"/>
    </source>
</evidence>
<dbReference type="AlphaFoldDB" id="A0A9P6RKK5"/>
<evidence type="ECO:0000256" key="2">
    <source>
        <dbReference type="SAM" id="Phobius"/>
    </source>
</evidence>
<feature type="compositionally biased region" description="Gly residues" evidence="1">
    <location>
        <begin position="379"/>
        <end position="388"/>
    </location>
</feature>
<feature type="transmembrane region" description="Helical" evidence="2">
    <location>
        <begin position="285"/>
        <end position="304"/>
    </location>
</feature>
<evidence type="ECO:0000313" key="3">
    <source>
        <dbReference type="EMBL" id="KAG0321120.1"/>
    </source>
</evidence>
<keyword evidence="2" id="KW-0472">Membrane</keyword>
<comment type="caution">
    <text evidence="3">The sequence shown here is derived from an EMBL/GenBank/DDBJ whole genome shotgun (WGS) entry which is preliminary data.</text>
</comment>
<dbReference type="OrthoDB" id="2430238at2759"/>
<sequence length="412" mass="44310">MSDSHFIIAFFALLAAGKTIMIVQCLRRRGRSALSPPSSSASSPYGSMADMETGPEVLVEDPMTQRLVLAGEATLEDDRPVQEMVQIPPPVYTVIDEHLEFENDPPPPSFKDVVPPSSASLWPLLHPPKPRRKLSRSSSSGSHSNNSTNCHRWSRHQLFRYRPPSMDNSSNNNNAAESVSDSRSGGDSSTTSIEPTILRIPNVARWVAESRRDTYMAYAGSSISSEQYPFDFVSAYPDSDTHSHSEPHGSSSTGAGNMHNLPSMGSLHPSVIEIKPDNMGAPWEIFSLVGVTMFFGIMFCYYMSQKQKVYFAEQAAAANRPILVTLPMSSHPTSDTLPVYSVAVLTPAVTLIPSAPPPPAAASSSLSSSLPSSSTVPAGEGGQSGTMGGAQYPGVDSLWSPPPSYQPIAIPR</sequence>
<reference evidence="3" key="1">
    <citation type="journal article" date="2020" name="Fungal Divers.">
        <title>Resolving the Mortierellaceae phylogeny through synthesis of multi-gene phylogenetics and phylogenomics.</title>
        <authorList>
            <person name="Vandepol N."/>
            <person name="Liber J."/>
            <person name="Desiro A."/>
            <person name="Na H."/>
            <person name="Kennedy M."/>
            <person name="Barry K."/>
            <person name="Grigoriev I.V."/>
            <person name="Miller A.N."/>
            <person name="O'Donnell K."/>
            <person name="Stajich J.E."/>
            <person name="Bonito G."/>
        </authorList>
    </citation>
    <scope>NUCLEOTIDE SEQUENCE</scope>
    <source>
        <strain evidence="3">NVP60</strain>
    </source>
</reference>
<keyword evidence="2" id="KW-0812">Transmembrane</keyword>
<feature type="compositionally biased region" description="Low complexity" evidence="1">
    <location>
        <begin position="136"/>
        <end position="147"/>
    </location>
</feature>
<accession>A0A9P6RKK5</accession>
<protein>
    <submittedName>
        <fullName evidence="3">Uncharacterized protein</fullName>
    </submittedName>
</protein>
<feature type="region of interest" description="Disordered" evidence="1">
    <location>
        <begin position="360"/>
        <end position="412"/>
    </location>
</feature>
<dbReference type="Proteomes" id="UP000823405">
    <property type="component" value="Unassembled WGS sequence"/>
</dbReference>
<keyword evidence="4" id="KW-1185">Reference proteome</keyword>